<keyword evidence="2" id="KW-1185">Reference proteome</keyword>
<dbReference type="AlphaFoldDB" id="X6P880"/>
<dbReference type="EMBL" id="ASPP01002635">
    <property type="protein sequence ID" value="ETO34366.1"/>
    <property type="molecule type" value="Genomic_DNA"/>
</dbReference>
<sequence>MPLQLHNILKTFLLSLSTKIGKNLRQFRNHFSALIQIFLKKCQSNFGMHMASPNMTLWTSKEDGSSLVKRGTTNLKLTTHMVREKIPFVTNIVFESSLLDLQNNQPKKNKSFLICFFETGPPDKDDEEFTKFVSKHKTPDESLPEARRSITPDHAQHLALTYNMWMYRSTLQKRAQLEDAIYWGYVGALKDLATQCMHREQQGQYRFCKNIFREFFDALAPITNVKYIWDFEELEEIKKKRLEMYTKWATAKQEIWDKHGMDAVAHDI</sequence>
<dbReference type="Proteomes" id="UP000023152">
    <property type="component" value="Unassembled WGS sequence"/>
</dbReference>
<evidence type="ECO:0000313" key="2">
    <source>
        <dbReference type="Proteomes" id="UP000023152"/>
    </source>
</evidence>
<protein>
    <submittedName>
        <fullName evidence="1">Uncharacterized protein</fullName>
    </submittedName>
</protein>
<organism evidence="1 2">
    <name type="scientific">Reticulomyxa filosa</name>
    <dbReference type="NCBI Taxonomy" id="46433"/>
    <lineage>
        <taxon>Eukaryota</taxon>
        <taxon>Sar</taxon>
        <taxon>Rhizaria</taxon>
        <taxon>Retaria</taxon>
        <taxon>Foraminifera</taxon>
        <taxon>Monothalamids</taxon>
        <taxon>Reticulomyxidae</taxon>
        <taxon>Reticulomyxa</taxon>
    </lineage>
</organism>
<evidence type="ECO:0000313" key="1">
    <source>
        <dbReference type="EMBL" id="ETO34366.1"/>
    </source>
</evidence>
<gene>
    <name evidence="1" type="ORF">RFI_02728</name>
</gene>
<reference evidence="1 2" key="1">
    <citation type="journal article" date="2013" name="Curr. Biol.">
        <title>The Genome of the Foraminiferan Reticulomyxa filosa.</title>
        <authorList>
            <person name="Glockner G."/>
            <person name="Hulsmann N."/>
            <person name="Schleicher M."/>
            <person name="Noegel A.A."/>
            <person name="Eichinger L."/>
            <person name="Gallinger C."/>
            <person name="Pawlowski J."/>
            <person name="Sierra R."/>
            <person name="Euteneuer U."/>
            <person name="Pillet L."/>
            <person name="Moustafa A."/>
            <person name="Platzer M."/>
            <person name="Groth M."/>
            <person name="Szafranski K."/>
            <person name="Schliwa M."/>
        </authorList>
    </citation>
    <scope>NUCLEOTIDE SEQUENCE [LARGE SCALE GENOMIC DNA]</scope>
</reference>
<proteinExistence type="predicted"/>
<name>X6P880_RETFI</name>
<comment type="caution">
    <text evidence="1">The sequence shown here is derived from an EMBL/GenBank/DDBJ whole genome shotgun (WGS) entry which is preliminary data.</text>
</comment>
<accession>X6P880</accession>